<evidence type="ECO:0000313" key="4">
    <source>
        <dbReference type="Proteomes" id="UP001321861"/>
    </source>
</evidence>
<name>A0AAU9DUT1_9LACO</name>
<evidence type="ECO:0000259" key="1">
    <source>
        <dbReference type="Pfam" id="PF05913"/>
    </source>
</evidence>
<gene>
    <name evidence="3" type="ORF">XA3_16990</name>
</gene>
<dbReference type="PANTHER" id="PTHR38435:SF2">
    <property type="entry name" value="DUF871 DOMAIN-CONTAINING PROTEIN"/>
    <property type="match status" value="1"/>
</dbReference>
<dbReference type="InterPro" id="IPR013785">
    <property type="entry name" value="Aldolase_TIM"/>
</dbReference>
<organism evidence="3 4">
    <name type="scientific">Xylocopilactobacillus apicola</name>
    <dbReference type="NCBI Taxonomy" id="2932184"/>
    <lineage>
        <taxon>Bacteria</taxon>
        <taxon>Bacillati</taxon>
        <taxon>Bacillota</taxon>
        <taxon>Bacilli</taxon>
        <taxon>Lactobacillales</taxon>
        <taxon>Lactobacillaceae</taxon>
        <taxon>Xylocopilactobacillus</taxon>
    </lineage>
</organism>
<accession>A0AAU9DUT1</accession>
<sequence length="344" mass="38482">MFGFSVFLHDDLTDETVDHLKKMAATGFRGVFTSINLPEDDPAYLLERLKYLGEICQNLKLRLTVDISSTALKRLKIDTRDLFNCQLRLDDGIDFITIAELSQEISLALNASTLNEEEYQILKSSGANFANLEAWHNYYPRKNTGLERAWFNGRNRWLADHGFKVTAFVPGDGTLRGPVFATLPTLEEDRGKRPLAPAIKMLQSGVDLVYVGDGFLSLESTEQFAKFLKKDVVMLHAKFSSLTPAYFRQVLHQRADLARDVIRIVEGRKFKTAPIMPASVCARPRGSITLDNELAQRYAGELEIVKKDLPGDQTVNVIGQIVSEDLGLLDVCNSGQGIEIRGID</sequence>
<dbReference type="EMBL" id="AP026802">
    <property type="protein sequence ID" value="BDR59258.1"/>
    <property type="molecule type" value="Genomic_DNA"/>
</dbReference>
<dbReference type="KEGG" id="xap:XA3_16990"/>
<dbReference type="InterPro" id="IPR008589">
    <property type="entry name" value="MupG"/>
</dbReference>
<dbReference type="PANTHER" id="PTHR38435">
    <property type="match status" value="1"/>
</dbReference>
<feature type="domain" description="6-phospho-N-acetylmuramidase C-terminal" evidence="1">
    <location>
        <begin position="239"/>
        <end position="338"/>
    </location>
</feature>
<evidence type="ECO:0000313" key="3">
    <source>
        <dbReference type="EMBL" id="BDR59258.1"/>
    </source>
</evidence>
<dbReference type="InterPro" id="IPR043797">
    <property type="entry name" value="MupG_N"/>
</dbReference>
<proteinExistence type="predicted"/>
<keyword evidence="4" id="KW-1185">Reference proteome</keyword>
<dbReference type="SUPFAM" id="SSF51445">
    <property type="entry name" value="(Trans)glycosidases"/>
    <property type="match status" value="1"/>
</dbReference>
<protein>
    <submittedName>
        <fullName evidence="3">PTS-associated protein</fullName>
    </submittedName>
</protein>
<dbReference type="InterPro" id="IPR017853">
    <property type="entry name" value="GH"/>
</dbReference>
<feature type="domain" description="6-phospho-N-acetylmuramidase N-terminal" evidence="2">
    <location>
        <begin position="2"/>
        <end position="225"/>
    </location>
</feature>
<dbReference type="RefSeq" id="WP_317635062.1">
    <property type="nucleotide sequence ID" value="NZ_AP026802.1"/>
</dbReference>
<dbReference type="Gene3D" id="3.20.20.70">
    <property type="entry name" value="Aldolase class I"/>
    <property type="match status" value="1"/>
</dbReference>
<evidence type="ECO:0000259" key="2">
    <source>
        <dbReference type="Pfam" id="PF19200"/>
    </source>
</evidence>
<dbReference type="InterPro" id="IPR029000">
    <property type="entry name" value="Cyclophilin-like_dom_sf"/>
</dbReference>
<dbReference type="InterPro" id="IPR043894">
    <property type="entry name" value="MupG_C"/>
</dbReference>
<dbReference type="Proteomes" id="UP001321861">
    <property type="component" value="Chromosome"/>
</dbReference>
<dbReference type="Pfam" id="PF19200">
    <property type="entry name" value="MupG_N"/>
    <property type="match status" value="1"/>
</dbReference>
<dbReference type="SUPFAM" id="SSF50891">
    <property type="entry name" value="Cyclophilin-like"/>
    <property type="match status" value="1"/>
</dbReference>
<dbReference type="Gene3D" id="2.40.100.10">
    <property type="entry name" value="Cyclophilin-like"/>
    <property type="match status" value="1"/>
</dbReference>
<dbReference type="AlphaFoldDB" id="A0AAU9DUT1"/>
<dbReference type="Pfam" id="PF05913">
    <property type="entry name" value="MupG_C"/>
    <property type="match status" value="1"/>
</dbReference>
<reference evidence="3 4" key="1">
    <citation type="journal article" date="2023" name="Microbiol. Spectr.">
        <title>Symbiosis of Carpenter Bees with Uncharacterized Lactic Acid Bacteria Showing NAD Auxotrophy.</title>
        <authorList>
            <person name="Kawasaki S."/>
            <person name="Ozawa K."/>
            <person name="Mori T."/>
            <person name="Yamamoto A."/>
            <person name="Ito M."/>
            <person name="Ohkuma M."/>
            <person name="Sakamoto M."/>
            <person name="Matsutani M."/>
        </authorList>
    </citation>
    <scope>NUCLEOTIDE SEQUENCE [LARGE SCALE GENOMIC DNA]</scope>
    <source>
        <strain evidence="3 4">XA3</strain>
    </source>
</reference>